<protein>
    <submittedName>
        <fullName evidence="1">Uncharacterized protein</fullName>
    </submittedName>
</protein>
<dbReference type="EMBL" id="HBUF01117028">
    <property type="protein sequence ID" value="CAG6641361.1"/>
    <property type="molecule type" value="Transcribed_RNA"/>
</dbReference>
<organism evidence="1">
    <name type="scientific">Cacopsylla melanoneura</name>
    <dbReference type="NCBI Taxonomy" id="428564"/>
    <lineage>
        <taxon>Eukaryota</taxon>
        <taxon>Metazoa</taxon>
        <taxon>Ecdysozoa</taxon>
        <taxon>Arthropoda</taxon>
        <taxon>Hexapoda</taxon>
        <taxon>Insecta</taxon>
        <taxon>Pterygota</taxon>
        <taxon>Neoptera</taxon>
        <taxon>Paraneoptera</taxon>
        <taxon>Hemiptera</taxon>
        <taxon>Sternorrhyncha</taxon>
        <taxon>Psylloidea</taxon>
        <taxon>Psyllidae</taxon>
        <taxon>Psyllinae</taxon>
        <taxon>Cacopsylla</taxon>
    </lineage>
</organism>
<name>A0A8D8QZX5_9HEMI</name>
<proteinExistence type="predicted"/>
<sequence length="101" mass="11306">MKHFELASSISIRTEHKTKIQLGHQVKEAILAHLSDRSVCNNLLLFRKNRRVDLDPLTNVVTKTVVNSACTVVMDVVKINEEVIQTVVTPCSRENGGQEPI</sequence>
<accession>A0A8D8QZX5</accession>
<reference evidence="1" key="1">
    <citation type="submission" date="2021-05" db="EMBL/GenBank/DDBJ databases">
        <authorList>
            <person name="Alioto T."/>
            <person name="Alioto T."/>
            <person name="Gomez Garrido J."/>
        </authorList>
    </citation>
    <scope>NUCLEOTIDE SEQUENCE</scope>
</reference>
<dbReference type="AlphaFoldDB" id="A0A8D8QZX5"/>
<evidence type="ECO:0000313" key="1">
    <source>
        <dbReference type="EMBL" id="CAG6641361.1"/>
    </source>
</evidence>